<evidence type="ECO:0000313" key="2">
    <source>
        <dbReference type="EMBL" id="MEE1945837.1"/>
    </source>
</evidence>
<organism evidence="2 3">
    <name type="scientific">Pedobacter albus</name>
    <dbReference type="NCBI Taxonomy" id="3113905"/>
    <lineage>
        <taxon>Bacteria</taxon>
        <taxon>Pseudomonadati</taxon>
        <taxon>Bacteroidota</taxon>
        <taxon>Sphingobacteriia</taxon>
        <taxon>Sphingobacteriales</taxon>
        <taxon>Sphingobacteriaceae</taxon>
        <taxon>Pedobacter</taxon>
    </lineage>
</organism>
<name>A0ABU7I8P7_9SPHI</name>
<comment type="caution">
    <text evidence="2">The sequence shown here is derived from an EMBL/GenBank/DDBJ whole genome shotgun (WGS) entry which is preliminary data.</text>
</comment>
<proteinExistence type="predicted"/>
<feature type="signal peptide" evidence="1">
    <location>
        <begin position="1"/>
        <end position="19"/>
    </location>
</feature>
<protein>
    <submittedName>
        <fullName evidence="2">Uncharacterized protein</fullName>
    </submittedName>
</protein>
<evidence type="ECO:0000256" key="1">
    <source>
        <dbReference type="SAM" id="SignalP"/>
    </source>
</evidence>
<feature type="chain" id="PRO_5045765796" evidence="1">
    <location>
        <begin position="20"/>
        <end position="170"/>
    </location>
</feature>
<dbReference type="Proteomes" id="UP001336835">
    <property type="component" value="Unassembled WGS sequence"/>
</dbReference>
<accession>A0ABU7I8P7</accession>
<dbReference type="EMBL" id="JAZDQT010000002">
    <property type="protein sequence ID" value="MEE1945837.1"/>
    <property type="molecule type" value="Genomic_DNA"/>
</dbReference>
<sequence>MKRILVAMLLLSMYVNVFAQTKHLRVLPQTSIINVNDTAYLRVLDGIIIDKSYQIKAYERASIRQREDLAHFENKGNKRVMIIGLEVSDLESKIDSVLYSRPTFIETYKYPLDIRLPISINNKLLSNDQKQQTLAKLTLEKIKKIEYLANNNPKVNPKITPYGVINLKTE</sequence>
<reference evidence="2 3" key="1">
    <citation type="submission" date="2024-01" db="EMBL/GenBank/DDBJ databases">
        <title>Pedobacter sp. nov., isolated from fresh soil.</title>
        <authorList>
            <person name="Le N.T.T."/>
        </authorList>
    </citation>
    <scope>NUCLEOTIDE SEQUENCE [LARGE SCALE GENOMIC DNA]</scope>
    <source>
        <strain evidence="2 3">KR3-3</strain>
    </source>
</reference>
<dbReference type="RefSeq" id="WP_330108157.1">
    <property type="nucleotide sequence ID" value="NZ_JAZDQT010000002.1"/>
</dbReference>
<keyword evidence="3" id="KW-1185">Reference proteome</keyword>
<gene>
    <name evidence="2" type="ORF">VRU48_12015</name>
</gene>
<keyword evidence="1" id="KW-0732">Signal</keyword>
<evidence type="ECO:0000313" key="3">
    <source>
        <dbReference type="Proteomes" id="UP001336835"/>
    </source>
</evidence>